<keyword evidence="3" id="KW-1185">Reference proteome</keyword>
<dbReference type="InterPro" id="IPR036047">
    <property type="entry name" value="F-box-like_dom_sf"/>
</dbReference>
<accession>A0A9P6ELZ7</accession>
<evidence type="ECO:0000313" key="3">
    <source>
        <dbReference type="Proteomes" id="UP000807306"/>
    </source>
</evidence>
<dbReference type="CDD" id="cd09917">
    <property type="entry name" value="F-box_SF"/>
    <property type="match status" value="1"/>
</dbReference>
<evidence type="ECO:0000259" key="1">
    <source>
        <dbReference type="PROSITE" id="PS50181"/>
    </source>
</evidence>
<dbReference type="InterPro" id="IPR001810">
    <property type="entry name" value="F-box_dom"/>
</dbReference>
<organism evidence="2 3">
    <name type="scientific">Crepidotus variabilis</name>
    <dbReference type="NCBI Taxonomy" id="179855"/>
    <lineage>
        <taxon>Eukaryota</taxon>
        <taxon>Fungi</taxon>
        <taxon>Dikarya</taxon>
        <taxon>Basidiomycota</taxon>
        <taxon>Agaricomycotina</taxon>
        <taxon>Agaricomycetes</taxon>
        <taxon>Agaricomycetidae</taxon>
        <taxon>Agaricales</taxon>
        <taxon>Agaricineae</taxon>
        <taxon>Crepidotaceae</taxon>
        <taxon>Crepidotus</taxon>
    </lineage>
</organism>
<proteinExistence type="predicted"/>
<dbReference type="Gene3D" id="1.20.1280.50">
    <property type="match status" value="1"/>
</dbReference>
<dbReference type="EMBL" id="MU157836">
    <property type="protein sequence ID" value="KAF9531252.1"/>
    <property type="molecule type" value="Genomic_DNA"/>
</dbReference>
<sequence length="495" mass="56627">MTAFQELPLEILLEIFGFLDPTDIVCGVRMVCHAFYGTSLARSLWKDLLFQVCLENGIFSKTFDPEAMSIRDFEHATTMPRRFLQTHLRKPSPDNARIIKPSSKHYIDFLDEEIYRGKGFEKDIIRLYLIPGGRYLLTHHSHSIHMWDLGLPGDPRGVPKKLPLGSIDLHEQGANGAPGLTPHPTRDGKGILLFTCLDDMSDINTCTRDVRVYSIYPGAPEPRFTLVKNFTVLLPGESYGLYKLGYDMLVMVLENQMRVWNFITNESAVWKIEIVGQYESIFLKDECIILCDGRGLLIWDVPPLHPCNSAKAYEMQELPPILTLRLEEEIFPDLKFNYEGLADWYYSTGQPFYFDFVVCPQRTVHLTRYRLDLGPLPKDETFKLEGSVLIPHKLKRLMSFTVPEDDGILEEFRVADDNIVMYWSAPNGLNIQSIPRDMESQGTPEAIVVVYEMAMVDRYLSTLCSSSGRVCHLLQPDIIEIADFIPHPNQVIKLD</sequence>
<name>A0A9P6ELZ7_9AGAR</name>
<dbReference type="OrthoDB" id="3145038at2759"/>
<feature type="domain" description="F-box" evidence="1">
    <location>
        <begin position="1"/>
        <end position="48"/>
    </location>
</feature>
<protein>
    <recommendedName>
        <fullName evidence="1">F-box domain-containing protein</fullName>
    </recommendedName>
</protein>
<dbReference type="SUPFAM" id="SSF81383">
    <property type="entry name" value="F-box domain"/>
    <property type="match status" value="1"/>
</dbReference>
<evidence type="ECO:0000313" key="2">
    <source>
        <dbReference type="EMBL" id="KAF9531252.1"/>
    </source>
</evidence>
<reference evidence="2" key="1">
    <citation type="submission" date="2020-11" db="EMBL/GenBank/DDBJ databases">
        <authorList>
            <consortium name="DOE Joint Genome Institute"/>
            <person name="Ahrendt S."/>
            <person name="Riley R."/>
            <person name="Andreopoulos W."/>
            <person name="Labutti K."/>
            <person name="Pangilinan J."/>
            <person name="Ruiz-Duenas F.J."/>
            <person name="Barrasa J.M."/>
            <person name="Sanchez-Garcia M."/>
            <person name="Camarero S."/>
            <person name="Miyauchi S."/>
            <person name="Serrano A."/>
            <person name="Linde D."/>
            <person name="Babiker R."/>
            <person name="Drula E."/>
            <person name="Ayuso-Fernandez I."/>
            <person name="Pacheco R."/>
            <person name="Padilla G."/>
            <person name="Ferreira P."/>
            <person name="Barriuso J."/>
            <person name="Kellner H."/>
            <person name="Castanera R."/>
            <person name="Alfaro M."/>
            <person name="Ramirez L."/>
            <person name="Pisabarro A.G."/>
            <person name="Kuo A."/>
            <person name="Tritt A."/>
            <person name="Lipzen A."/>
            <person name="He G."/>
            <person name="Yan M."/>
            <person name="Ng V."/>
            <person name="Cullen D."/>
            <person name="Martin F."/>
            <person name="Rosso M.-N."/>
            <person name="Henrissat B."/>
            <person name="Hibbett D."/>
            <person name="Martinez A.T."/>
            <person name="Grigoriev I.V."/>
        </authorList>
    </citation>
    <scope>NUCLEOTIDE SEQUENCE</scope>
    <source>
        <strain evidence="2">CBS 506.95</strain>
    </source>
</reference>
<dbReference type="AlphaFoldDB" id="A0A9P6ELZ7"/>
<comment type="caution">
    <text evidence="2">The sequence shown here is derived from an EMBL/GenBank/DDBJ whole genome shotgun (WGS) entry which is preliminary data.</text>
</comment>
<dbReference type="Pfam" id="PF12937">
    <property type="entry name" value="F-box-like"/>
    <property type="match status" value="1"/>
</dbReference>
<dbReference type="Proteomes" id="UP000807306">
    <property type="component" value="Unassembled WGS sequence"/>
</dbReference>
<gene>
    <name evidence="2" type="ORF">CPB83DRAFT_131330</name>
</gene>
<dbReference type="PROSITE" id="PS50181">
    <property type="entry name" value="FBOX"/>
    <property type="match status" value="1"/>
</dbReference>